<proteinExistence type="predicted"/>
<feature type="compositionally biased region" description="Basic and acidic residues" evidence="1">
    <location>
        <begin position="109"/>
        <end position="118"/>
    </location>
</feature>
<reference evidence="2 3" key="1">
    <citation type="journal article" date="2014" name="Int. J. Syst. Evol. Microbiol.">
        <title>Complete genome sequence of Corynebacterium casei LMG S-19264T (=DSM 44701T), isolated from a smear-ripened cheese.</title>
        <authorList>
            <consortium name="US DOE Joint Genome Institute (JGI-PGF)"/>
            <person name="Walter F."/>
            <person name="Albersmeier A."/>
            <person name="Kalinowski J."/>
            <person name="Ruckert C."/>
        </authorList>
    </citation>
    <scope>NUCLEOTIDE SEQUENCE [LARGE SCALE GENOMIC DNA]</scope>
    <source>
        <strain evidence="2 3">CGMCC 4.7215</strain>
    </source>
</reference>
<protein>
    <submittedName>
        <fullName evidence="2">Monovalent cation/H(+) antiporter subunit G</fullName>
    </submittedName>
</protein>
<dbReference type="InterPro" id="IPR005133">
    <property type="entry name" value="PhaG_MnhG_YufB"/>
</dbReference>
<dbReference type="NCBIfam" id="TIGR01300">
    <property type="entry name" value="CPA3_mnhG_phaG"/>
    <property type="match status" value="1"/>
</dbReference>
<accession>A0ABD5X5H3</accession>
<dbReference type="PANTHER" id="PTHR34703:SF1">
    <property type="entry name" value="ANTIPORTER SUBUNIT MNHG2-RELATED"/>
    <property type="match status" value="1"/>
</dbReference>
<dbReference type="Pfam" id="PF03334">
    <property type="entry name" value="PhaG_MnhG_YufB"/>
    <property type="match status" value="1"/>
</dbReference>
<comment type="caution">
    <text evidence="2">The sequence shown here is derived from an EMBL/GenBank/DDBJ whole genome shotgun (WGS) entry which is preliminary data.</text>
</comment>
<evidence type="ECO:0000256" key="1">
    <source>
        <dbReference type="SAM" id="MobiDB-lite"/>
    </source>
</evidence>
<dbReference type="EMBL" id="JBHSZQ010000004">
    <property type="protein sequence ID" value="MFC7125307.1"/>
    <property type="molecule type" value="Genomic_DNA"/>
</dbReference>
<dbReference type="PANTHER" id="PTHR34703">
    <property type="entry name" value="ANTIPORTER SUBUNIT MNHG2-RELATED"/>
    <property type="match status" value="1"/>
</dbReference>
<feature type="region of interest" description="Disordered" evidence="1">
    <location>
        <begin position="95"/>
        <end position="124"/>
    </location>
</feature>
<dbReference type="RefSeq" id="WP_267636301.1">
    <property type="nucleotide sequence ID" value="NZ_JAODIY010000004.1"/>
</dbReference>
<gene>
    <name evidence="2" type="primary">mnhG</name>
    <name evidence="2" type="ORF">ACFQJ7_04540</name>
</gene>
<name>A0ABD5X5H3_9EURY</name>
<dbReference type="NCBIfam" id="NF009314">
    <property type="entry name" value="PRK12674.1-2"/>
    <property type="match status" value="1"/>
</dbReference>
<evidence type="ECO:0000313" key="2">
    <source>
        <dbReference type="EMBL" id="MFC7125307.1"/>
    </source>
</evidence>
<dbReference type="AlphaFoldDB" id="A0ABD5X5H3"/>
<dbReference type="Proteomes" id="UP001596414">
    <property type="component" value="Unassembled WGS sequence"/>
</dbReference>
<sequence>MIEAARDGAIVAFVLLGLFFTFVSTAGVLRLPDIYSRAHTASQADTLGAGFTLAAVALAIGFETGSYKTVLLLFFIFITNPTAAHAISRAAEEQGIEPWTTDDDQTDEELYRDSKLETDGGDNE</sequence>
<organism evidence="2 3">
    <name type="scientific">Halovenus rubra</name>
    <dbReference type="NCBI Taxonomy" id="869890"/>
    <lineage>
        <taxon>Archaea</taxon>
        <taxon>Methanobacteriati</taxon>
        <taxon>Methanobacteriota</taxon>
        <taxon>Stenosarchaea group</taxon>
        <taxon>Halobacteria</taxon>
        <taxon>Halobacteriales</taxon>
        <taxon>Haloarculaceae</taxon>
        <taxon>Halovenus</taxon>
    </lineage>
</organism>
<evidence type="ECO:0000313" key="3">
    <source>
        <dbReference type="Proteomes" id="UP001596414"/>
    </source>
</evidence>